<reference evidence="1" key="1">
    <citation type="submission" date="2022-04" db="EMBL/GenBank/DDBJ databases">
        <title>Genome of the entomopathogenic fungus Entomophthora muscae.</title>
        <authorList>
            <person name="Elya C."/>
            <person name="Lovett B.R."/>
            <person name="Lee E."/>
            <person name="Macias A.M."/>
            <person name="Hajek A.E."/>
            <person name="De Bivort B.L."/>
            <person name="Kasson M.T."/>
            <person name="De Fine Licht H.H."/>
            <person name="Stajich J.E."/>
        </authorList>
    </citation>
    <scope>NUCLEOTIDE SEQUENCE</scope>
    <source>
        <strain evidence="1">Berkeley</strain>
    </source>
</reference>
<dbReference type="Proteomes" id="UP001165960">
    <property type="component" value="Unassembled WGS sequence"/>
</dbReference>
<accession>A0ACC2TLK9</accession>
<sequence>MTLPLTPRLDRSMEPTTAVETTSTQLFGLAPILWLALPAVLAAPRPELPNASTYAWLPDNIYNKSVNSLSPLALDRTVFPRCTKKSPQKPAKPLNSLEDLAHTVDERFVVTYPVEYPSSTAPSMEETLINLDCLLAWCQLV</sequence>
<evidence type="ECO:0000313" key="2">
    <source>
        <dbReference type="Proteomes" id="UP001165960"/>
    </source>
</evidence>
<organism evidence="1 2">
    <name type="scientific">Entomophthora muscae</name>
    <dbReference type="NCBI Taxonomy" id="34485"/>
    <lineage>
        <taxon>Eukaryota</taxon>
        <taxon>Fungi</taxon>
        <taxon>Fungi incertae sedis</taxon>
        <taxon>Zoopagomycota</taxon>
        <taxon>Entomophthoromycotina</taxon>
        <taxon>Entomophthoromycetes</taxon>
        <taxon>Entomophthorales</taxon>
        <taxon>Entomophthoraceae</taxon>
        <taxon>Entomophthora</taxon>
    </lineage>
</organism>
<proteinExistence type="predicted"/>
<evidence type="ECO:0000313" key="1">
    <source>
        <dbReference type="EMBL" id="KAJ9075361.1"/>
    </source>
</evidence>
<comment type="caution">
    <text evidence="1">The sequence shown here is derived from an EMBL/GenBank/DDBJ whole genome shotgun (WGS) entry which is preliminary data.</text>
</comment>
<name>A0ACC2TLK9_9FUNG</name>
<dbReference type="EMBL" id="QTSX02002504">
    <property type="protein sequence ID" value="KAJ9075361.1"/>
    <property type="molecule type" value="Genomic_DNA"/>
</dbReference>
<keyword evidence="2" id="KW-1185">Reference proteome</keyword>
<gene>
    <name evidence="1" type="ORF">DSO57_1036940</name>
</gene>
<protein>
    <submittedName>
        <fullName evidence="1">Uncharacterized protein</fullName>
    </submittedName>
</protein>